<feature type="transmembrane region" description="Helical" evidence="6">
    <location>
        <begin position="58"/>
        <end position="76"/>
    </location>
</feature>
<evidence type="ECO:0000259" key="7">
    <source>
        <dbReference type="Pfam" id="PF06271"/>
    </source>
</evidence>
<evidence type="ECO:0000256" key="2">
    <source>
        <dbReference type="ARBA" id="ARBA00022475"/>
    </source>
</evidence>
<dbReference type="GO" id="GO:0005886">
    <property type="term" value="C:plasma membrane"/>
    <property type="evidence" value="ECO:0007669"/>
    <property type="project" value="UniProtKB-SubCell"/>
</dbReference>
<proteinExistence type="predicted"/>
<keyword evidence="9" id="KW-1185">Reference proteome</keyword>
<dbReference type="PANTHER" id="PTHR36115:SF10">
    <property type="entry name" value="RDD DOMAIN-CONTAINING PROTEIN"/>
    <property type="match status" value="1"/>
</dbReference>
<keyword evidence="5 6" id="KW-0472">Membrane</keyword>
<dbReference type="PANTHER" id="PTHR36115">
    <property type="entry name" value="PROLINE-RICH ANTIGEN HOMOLOG-RELATED"/>
    <property type="match status" value="1"/>
</dbReference>
<accession>A0A4R6UVB9</accession>
<evidence type="ECO:0000256" key="4">
    <source>
        <dbReference type="ARBA" id="ARBA00022989"/>
    </source>
</evidence>
<dbReference type="InterPro" id="IPR051791">
    <property type="entry name" value="Pra-immunoreactive"/>
</dbReference>
<feature type="domain" description="RDD" evidence="7">
    <location>
        <begin position="8"/>
        <end position="136"/>
    </location>
</feature>
<dbReference type="OrthoDB" id="9793824at2"/>
<reference evidence="8 9" key="1">
    <citation type="submission" date="2019-03" db="EMBL/GenBank/DDBJ databases">
        <title>Genomic Encyclopedia of Type Strains, Phase IV (KMG-IV): sequencing the most valuable type-strain genomes for metagenomic binning, comparative biology and taxonomic classification.</title>
        <authorList>
            <person name="Goeker M."/>
        </authorList>
    </citation>
    <scope>NUCLEOTIDE SEQUENCE [LARGE SCALE GENOMIC DNA]</scope>
    <source>
        <strain evidence="8 9">DSM 103792</strain>
    </source>
</reference>
<comment type="subcellular location">
    <subcellularLocation>
        <location evidence="1">Cell membrane</location>
        <topology evidence="1">Multi-pass membrane protein</topology>
    </subcellularLocation>
</comment>
<feature type="transmembrane region" description="Helical" evidence="6">
    <location>
        <begin position="21"/>
        <end position="46"/>
    </location>
</feature>
<gene>
    <name evidence="8" type="ORF">EV696_101142</name>
</gene>
<evidence type="ECO:0000313" key="8">
    <source>
        <dbReference type="EMBL" id="TDQ51172.1"/>
    </source>
</evidence>
<evidence type="ECO:0000256" key="5">
    <source>
        <dbReference type="ARBA" id="ARBA00023136"/>
    </source>
</evidence>
<dbReference type="InterPro" id="IPR010432">
    <property type="entry name" value="RDD"/>
</dbReference>
<organism evidence="8 9">
    <name type="scientific">Permianibacter aggregans</name>
    <dbReference type="NCBI Taxonomy" id="1510150"/>
    <lineage>
        <taxon>Bacteria</taxon>
        <taxon>Pseudomonadati</taxon>
        <taxon>Pseudomonadota</taxon>
        <taxon>Gammaproteobacteria</taxon>
        <taxon>Pseudomonadales</taxon>
        <taxon>Pseudomonadaceae</taxon>
        <taxon>Permianibacter</taxon>
    </lineage>
</organism>
<keyword evidence="3 6" id="KW-0812">Transmembrane</keyword>
<evidence type="ECO:0000313" key="9">
    <source>
        <dbReference type="Proteomes" id="UP000295375"/>
    </source>
</evidence>
<dbReference type="EMBL" id="SNYM01000001">
    <property type="protein sequence ID" value="TDQ51172.1"/>
    <property type="molecule type" value="Genomic_DNA"/>
</dbReference>
<keyword evidence="4 6" id="KW-1133">Transmembrane helix</keyword>
<evidence type="ECO:0000256" key="1">
    <source>
        <dbReference type="ARBA" id="ARBA00004651"/>
    </source>
</evidence>
<dbReference type="RefSeq" id="WP_133587024.1">
    <property type="nucleotide sequence ID" value="NZ_CP037953.1"/>
</dbReference>
<protein>
    <submittedName>
        <fullName evidence="8">Putative RDD family membrane protein YckC</fullName>
    </submittedName>
</protein>
<keyword evidence="2" id="KW-1003">Cell membrane</keyword>
<comment type="caution">
    <text evidence="8">The sequence shown here is derived from an EMBL/GenBank/DDBJ whole genome shotgun (WGS) entry which is preliminary data.</text>
</comment>
<name>A0A4R6UVB9_9GAMM</name>
<evidence type="ECO:0000256" key="6">
    <source>
        <dbReference type="SAM" id="Phobius"/>
    </source>
</evidence>
<evidence type="ECO:0000256" key="3">
    <source>
        <dbReference type="ARBA" id="ARBA00022692"/>
    </source>
</evidence>
<dbReference type="AlphaFoldDB" id="A0A4R6UVB9"/>
<dbReference type="Proteomes" id="UP000295375">
    <property type="component" value="Unassembled WGS sequence"/>
</dbReference>
<dbReference type="Pfam" id="PF06271">
    <property type="entry name" value="RDD"/>
    <property type="match status" value="1"/>
</dbReference>
<sequence length="158" mass="17948">MSVIAHPAPLWRRLAALVYDTLLLVALLMVAAALSTLVANLLLPGLQEREPDYLSHHPLHQLWLLACWFGYYAFSWRKSGQTVGMKAWHIRVIDRQRGTVSWLQCLKRFIGALLGAGFLLVPFHRERYSLQDLVSNTEVIHIPKKTEAPKKPDAKTKA</sequence>